<proteinExistence type="predicted"/>
<comment type="caution">
    <text evidence="1">The sequence shown here is derived from an EMBL/GenBank/DDBJ whole genome shotgun (WGS) entry which is preliminary data.</text>
</comment>
<gene>
    <name evidence="1" type="ORF">BGZ95_006394</name>
</gene>
<evidence type="ECO:0000313" key="1">
    <source>
        <dbReference type="EMBL" id="KAG0253214.1"/>
    </source>
</evidence>
<feature type="non-terminal residue" evidence="1">
    <location>
        <position position="951"/>
    </location>
</feature>
<evidence type="ECO:0000313" key="2">
    <source>
        <dbReference type="Proteomes" id="UP001194580"/>
    </source>
</evidence>
<organism evidence="1 2">
    <name type="scientific">Linnemannia exigua</name>
    <dbReference type="NCBI Taxonomy" id="604196"/>
    <lineage>
        <taxon>Eukaryota</taxon>
        <taxon>Fungi</taxon>
        <taxon>Fungi incertae sedis</taxon>
        <taxon>Mucoromycota</taxon>
        <taxon>Mortierellomycotina</taxon>
        <taxon>Mortierellomycetes</taxon>
        <taxon>Mortierellales</taxon>
        <taxon>Mortierellaceae</taxon>
        <taxon>Linnemannia</taxon>
    </lineage>
</organism>
<dbReference type="Proteomes" id="UP001194580">
    <property type="component" value="Unassembled WGS sequence"/>
</dbReference>
<sequence>ACGSTFDPACNLEPSTLYTCSGQGATPVEGEKCKEGGCTVTNGDDKCNTDPCTCPGSGTAPVCGSELPLACHALANTIYICPGGSGSKPEPLTECKPGTQCIKKPLPEGAVCGAANCKCEGDNEVCSNQFPDECGLEKNTIYKCTPEGTPEKVKQCDATKSCVSLDDGATCVSNDCKCPDDGTVCGQVFPPSCRLKNTALYTCTKGGDPVFQKDCTPGFCTSSKATVAATAVFLASATDVCTEACKCTSKGPACGSTFNPECNLKPSTLYKCDGPGATPTELEVCGAGGCTVSNGDDACSESKCTCPGSGTAPVCGAELPKECNAKANTIYHCPGGSGSEPVPLSECKPGTQCIKKPLPEGAVCGSADCECKGDNEVCSNQFPDECGLEKNTIYKCTEGGKPEKVKNCDTTKTCIVIGDGAVCTNKDCKCPDDGTICGEAFPLECGLKTMALYTCKKGENPLLEQDCSPGTCSASKTYFAASSIFVANAAADVCSSDCLCPGKGAVCGSSFDPDCKLEANILYTCDSNGATPVKGEECKEGGCIISNGDDRCATSKCTCPAPGNDPICGADLPAECNADHNKIYQCPGGTGTEPKVLAICEPGTVCIKKDSPEGAACGGDTCDCDGTGEVCSSAFKDECGLEKNAIYKCTPGGKAEKVKNCDATESCVKLDDGPVCVNNDCKCPEDGTVCGKVFPQSCGLTTTALYTCIKGEAPVFKENCDPRTCIATKASMGAAAAVFEATAADDKCSTIDECDCQGQSIACGSTYPDKCGYDKNTLYKCEGASGKPVAGDKCAEGECKVNVGDDKCGTPAEKCTCPEGWNSVCGFELPEECEDKLNVEKGAVYYCPGGKGTLPEIQEICPAGLTCQTKGPPVGAACGGTDCECKGTAERCSSTFPVDCGLKENTIYKCSSTGVPEEVETCPEGKTCLLIGDEAVCAPNDCKCHTDGVVC</sequence>
<dbReference type="AlphaFoldDB" id="A0AAD4D107"/>
<feature type="non-terminal residue" evidence="1">
    <location>
        <position position="1"/>
    </location>
</feature>
<keyword evidence="2" id="KW-1185">Reference proteome</keyword>
<dbReference type="EMBL" id="JAAAIL010002980">
    <property type="protein sequence ID" value="KAG0253214.1"/>
    <property type="molecule type" value="Genomic_DNA"/>
</dbReference>
<protein>
    <submittedName>
        <fullName evidence="1">Uncharacterized protein</fullName>
    </submittedName>
</protein>
<accession>A0AAD4D107</accession>
<name>A0AAD4D107_9FUNG</name>
<reference evidence="1" key="1">
    <citation type="journal article" date="2020" name="Fungal Divers.">
        <title>Resolving the Mortierellaceae phylogeny through synthesis of multi-gene phylogenetics and phylogenomics.</title>
        <authorList>
            <person name="Vandepol N."/>
            <person name="Liber J."/>
            <person name="Desiro A."/>
            <person name="Na H."/>
            <person name="Kennedy M."/>
            <person name="Barry K."/>
            <person name="Grigoriev I.V."/>
            <person name="Miller A.N."/>
            <person name="O'Donnell K."/>
            <person name="Stajich J.E."/>
            <person name="Bonito G."/>
        </authorList>
    </citation>
    <scope>NUCLEOTIDE SEQUENCE</scope>
    <source>
        <strain evidence="1">NRRL 28262</strain>
    </source>
</reference>